<keyword evidence="1" id="KW-0472">Membrane</keyword>
<dbReference type="HOGENOM" id="CLU_2688656_0_0_1"/>
<feature type="transmembrane region" description="Helical" evidence="1">
    <location>
        <begin position="50"/>
        <end position="69"/>
    </location>
</feature>
<proteinExistence type="predicted"/>
<dbReference type="AlphaFoldDB" id="A0A0C3GEH6"/>
<dbReference type="Proteomes" id="UP000054166">
    <property type="component" value="Unassembled WGS sequence"/>
</dbReference>
<reference evidence="2 3" key="1">
    <citation type="submission" date="2014-04" db="EMBL/GenBank/DDBJ databases">
        <authorList>
            <consortium name="DOE Joint Genome Institute"/>
            <person name="Kuo A."/>
            <person name="Tarkka M."/>
            <person name="Buscot F."/>
            <person name="Kohler A."/>
            <person name="Nagy L.G."/>
            <person name="Floudas D."/>
            <person name="Copeland A."/>
            <person name="Barry K.W."/>
            <person name="Cichocki N."/>
            <person name="Veneault-Fourrey C."/>
            <person name="LaButti K."/>
            <person name="Lindquist E.A."/>
            <person name="Lipzen A."/>
            <person name="Lundell T."/>
            <person name="Morin E."/>
            <person name="Murat C."/>
            <person name="Sun H."/>
            <person name="Tunlid A."/>
            <person name="Henrissat B."/>
            <person name="Grigoriev I.V."/>
            <person name="Hibbett D.S."/>
            <person name="Martin F."/>
            <person name="Nordberg H.P."/>
            <person name="Cantor M.N."/>
            <person name="Hua S.X."/>
        </authorList>
    </citation>
    <scope>NUCLEOTIDE SEQUENCE [LARGE SCALE GENOMIC DNA]</scope>
    <source>
        <strain evidence="2 3">F 1598</strain>
    </source>
</reference>
<evidence type="ECO:0000256" key="1">
    <source>
        <dbReference type="SAM" id="Phobius"/>
    </source>
</evidence>
<keyword evidence="1" id="KW-0812">Transmembrane</keyword>
<reference evidence="3" key="2">
    <citation type="submission" date="2015-01" db="EMBL/GenBank/DDBJ databases">
        <title>Evolutionary Origins and Diversification of the Mycorrhizal Mutualists.</title>
        <authorList>
            <consortium name="DOE Joint Genome Institute"/>
            <consortium name="Mycorrhizal Genomics Consortium"/>
            <person name="Kohler A."/>
            <person name="Kuo A."/>
            <person name="Nagy L.G."/>
            <person name="Floudas D."/>
            <person name="Copeland A."/>
            <person name="Barry K.W."/>
            <person name="Cichocki N."/>
            <person name="Veneault-Fourrey C."/>
            <person name="LaButti K."/>
            <person name="Lindquist E.A."/>
            <person name="Lipzen A."/>
            <person name="Lundell T."/>
            <person name="Morin E."/>
            <person name="Murat C."/>
            <person name="Riley R."/>
            <person name="Ohm R."/>
            <person name="Sun H."/>
            <person name="Tunlid A."/>
            <person name="Henrissat B."/>
            <person name="Grigoriev I.V."/>
            <person name="Hibbett D.S."/>
            <person name="Martin F."/>
        </authorList>
    </citation>
    <scope>NUCLEOTIDE SEQUENCE [LARGE SCALE GENOMIC DNA]</scope>
    <source>
        <strain evidence="3">F 1598</strain>
    </source>
</reference>
<sequence>MLKSVTPHLVSSPACHPSDVRMGDRFIYGFISSSAALRGVLALASRYPLMAIPSCLVFYLYWSLHYTWFSRCVL</sequence>
<name>A0A0C3GEH6_PILCF</name>
<organism evidence="2 3">
    <name type="scientific">Piloderma croceum (strain F 1598)</name>
    <dbReference type="NCBI Taxonomy" id="765440"/>
    <lineage>
        <taxon>Eukaryota</taxon>
        <taxon>Fungi</taxon>
        <taxon>Dikarya</taxon>
        <taxon>Basidiomycota</taxon>
        <taxon>Agaricomycotina</taxon>
        <taxon>Agaricomycetes</taxon>
        <taxon>Agaricomycetidae</taxon>
        <taxon>Atheliales</taxon>
        <taxon>Atheliaceae</taxon>
        <taxon>Piloderma</taxon>
    </lineage>
</organism>
<evidence type="ECO:0000313" key="2">
    <source>
        <dbReference type="EMBL" id="KIM89036.1"/>
    </source>
</evidence>
<keyword evidence="3" id="KW-1185">Reference proteome</keyword>
<dbReference type="InParanoid" id="A0A0C3GEH6"/>
<evidence type="ECO:0000313" key="3">
    <source>
        <dbReference type="Proteomes" id="UP000054166"/>
    </source>
</evidence>
<accession>A0A0C3GEH6</accession>
<gene>
    <name evidence="2" type="ORF">PILCRDRAFT_812928</name>
</gene>
<protein>
    <submittedName>
        <fullName evidence="2">Uncharacterized protein</fullName>
    </submittedName>
</protein>
<keyword evidence="1" id="KW-1133">Transmembrane helix</keyword>
<dbReference type="EMBL" id="KN832975">
    <property type="protein sequence ID" value="KIM89036.1"/>
    <property type="molecule type" value="Genomic_DNA"/>
</dbReference>